<dbReference type="RefSeq" id="WP_074762516.1">
    <property type="nucleotide sequence ID" value="NZ_FNKP01000001.1"/>
</dbReference>
<sequence>MKLSLQRLTPFRFVAALLVVFFHFGRSVVPFDTSWLNQVAAHGNLAVSFFYCLSGFIMASVYRGPMDTSTRKAYWIARFARIYPVYVACLLLSLPLISSATSSQLALSALLLQAWIPGYPLAVNAPGWSLSVEVFFYALFPYMTVLIVRSSTARLIAATASLWIATQYVTFYLFTHHYQGYPSHSHDLIFYFPLMHLNEFVLGACAGVIVVRHGLTLRRVGIAALACMALTQIVVSIADVAGLISLGENGLYAPLFLCAMCAVLALPSARLLESPVAILLGESSYSLYLLQMLVFVPGERLITNLTHNQTFYLCLAILVAISIAAHVLIERPMRTLIRKIAIAKAPYQRAASR</sequence>
<organism evidence="3 4">
    <name type="scientific">Paraburkholderia fungorum</name>
    <dbReference type="NCBI Taxonomy" id="134537"/>
    <lineage>
        <taxon>Bacteria</taxon>
        <taxon>Pseudomonadati</taxon>
        <taxon>Pseudomonadota</taxon>
        <taxon>Betaproteobacteria</taxon>
        <taxon>Burkholderiales</taxon>
        <taxon>Burkholderiaceae</taxon>
        <taxon>Paraburkholderia</taxon>
    </lineage>
</organism>
<dbReference type="OrthoDB" id="8772324at2"/>
<feature type="transmembrane region" description="Helical" evidence="1">
    <location>
        <begin position="251"/>
        <end position="269"/>
    </location>
</feature>
<feature type="transmembrane region" description="Helical" evidence="1">
    <location>
        <begin position="276"/>
        <end position="298"/>
    </location>
</feature>
<keyword evidence="1" id="KW-0812">Transmembrane</keyword>
<dbReference type="Proteomes" id="UP000183487">
    <property type="component" value="Unassembled WGS sequence"/>
</dbReference>
<dbReference type="AlphaFoldDB" id="A0A1H0YMV0"/>
<dbReference type="PANTHER" id="PTHR23028">
    <property type="entry name" value="ACETYLTRANSFERASE"/>
    <property type="match status" value="1"/>
</dbReference>
<dbReference type="GO" id="GO:0016787">
    <property type="term" value="F:hydrolase activity"/>
    <property type="evidence" value="ECO:0007669"/>
    <property type="project" value="UniProtKB-KW"/>
</dbReference>
<feature type="transmembrane region" description="Helical" evidence="1">
    <location>
        <begin position="155"/>
        <end position="174"/>
    </location>
</feature>
<evidence type="ECO:0000256" key="1">
    <source>
        <dbReference type="SAM" id="Phobius"/>
    </source>
</evidence>
<dbReference type="InterPro" id="IPR002656">
    <property type="entry name" value="Acyl_transf_3_dom"/>
</dbReference>
<keyword evidence="1" id="KW-1133">Transmembrane helix</keyword>
<name>A0A1H0YMV0_9BURK</name>
<reference evidence="4" key="1">
    <citation type="submission" date="2016-10" db="EMBL/GenBank/DDBJ databases">
        <authorList>
            <person name="Varghese N."/>
        </authorList>
    </citation>
    <scope>NUCLEOTIDE SEQUENCE [LARGE SCALE GENOMIC DNA]</scope>
    <source>
        <strain evidence="4">GAS106B</strain>
    </source>
</reference>
<feature type="transmembrane region" description="Helical" evidence="1">
    <location>
        <begin position="83"/>
        <end position="116"/>
    </location>
</feature>
<dbReference type="InterPro" id="IPR050879">
    <property type="entry name" value="Acyltransferase_3"/>
</dbReference>
<dbReference type="EMBL" id="FNKP01000001">
    <property type="protein sequence ID" value="SDQ16512.1"/>
    <property type="molecule type" value="Genomic_DNA"/>
</dbReference>
<dbReference type="GO" id="GO:0016020">
    <property type="term" value="C:membrane"/>
    <property type="evidence" value="ECO:0007669"/>
    <property type="project" value="TreeGrafter"/>
</dbReference>
<keyword evidence="4" id="KW-1185">Reference proteome</keyword>
<keyword evidence="3" id="KW-0378">Hydrolase</keyword>
<evidence type="ECO:0000313" key="3">
    <source>
        <dbReference type="EMBL" id="SDQ16512.1"/>
    </source>
</evidence>
<dbReference type="Pfam" id="PF01757">
    <property type="entry name" value="Acyl_transf_3"/>
    <property type="match status" value="1"/>
</dbReference>
<evidence type="ECO:0000313" key="4">
    <source>
        <dbReference type="Proteomes" id="UP000183487"/>
    </source>
</evidence>
<dbReference type="PANTHER" id="PTHR23028:SF53">
    <property type="entry name" value="ACYL_TRANSF_3 DOMAIN-CONTAINING PROTEIN"/>
    <property type="match status" value="1"/>
</dbReference>
<dbReference type="GO" id="GO:0000271">
    <property type="term" value="P:polysaccharide biosynthetic process"/>
    <property type="evidence" value="ECO:0007669"/>
    <property type="project" value="TreeGrafter"/>
</dbReference>
<proteinExistence type="predicted"/>
<accession>A0A1H0YMV0</accession>
<feature type="domain" description="Acyltransferase 3" evidence="2">
    <location>
        <begin position="11"/>
        <end position="323"/>
    </location>
</feature>
<dbReference type="GO" id="GO:0016747">
    <property type="term" value="F:acyltransferase activity, transferring groups other than amino-acyl groups"/>
    <property type="evidence" value="ECO:0007669"/>
    <property type="project" value="InterPro"/>
</dbReference>
<gene>
    <name evidence="3" type="ORF">SAMN05443245_0177</name>
</gene>
<feature type="transmembrane region" description="Helical" evidence="1">
    <location>
        <begin position="128"/>
        <end position="148"/>
    </location>
</feature>
<feature type="transmembrane region" description="Helical" evidence="1">
    <location>
        <begin position="310"/>
        <end position="329"/>
    </location>
</feature>
<protein>
    <submittedName>
        <fullName evidence="3">Peptidoglycan/LPS O-acetylase OafA/YrhL, contains acyltransferase and SGNH-hydrolase domains</fullName>
    </submittedName>
</protein>
<feature type="transmembrane region" description="Helical" evidence="1">
    <location>
        <begin position="223"/>
        <end position="245"/>
    </location>
</feature>
<evidence type="ECO:0000259" key="2">
    <source>
        <dbReference type="Pfam" id="PF01757"/>
    </source>
</evidence>
<keyword evidence="1" id="KW-0472">Membrane</keyword>
<feature type="transmembrane region" description="Helical" evidence="1">
    <location>
        <begin position="43"/>
        <end position="62"/>
    </location>
</feature>
<keyword evidence="3" id="KW-0808">Transferase</keyword>
<keyword evidence="3" id="KW-0012">Acyltransferase</keyword>
<feature type="transmembrane region" description="Helical" evidence="1">
    <location>
        <begin position="189"/>
        <end position="211"/>
    </location>
</feature>